<evidence type="ECO:0000313" key="2">
    <source>
        <dbReference type="EMBL" id="PCD04309.1"/>
    </source>
</evidence>
<keyword evidence="3" id="KW-1185">Reference proteome</keyword>
<proteinExistence type="predicted"/>
<organism evidence="2 3">
    <name type="scientific">Sphingomonas spermidinifaciens</name>
    <dbReference type="NCBI Taxonomy" id="1141889"/>
    <lineage>
        <taxon>Bacteria</taxon>
        <taxon>Pseudomonadati</taxon>
        <taxon>Pseudomonadota</taxon>
        <taxon>Alphaproteobacteria</taxon>
        <taxon>Sphingomonadales</taxon>
        <taxon>Sphingomonadaceae</taxon>
        <taxon>Sphingomonas</taxon>
    </lineage>
</organism>
<gene>
    <name evidence="2" type="ORF">COC42_08515</name>
</gene>
<evidence type="ECO:0000313" key="3">
    <source>
        <dbReference type="Proteomes" id="UP000218366"/>
    </source>
</evidence>
<protein>
    <submittedName>
        <fullName evidence="2">Uncharacterized protein</fullName>
    </submittedName>
</protein>
<dbReference type="EMBL" id="NWMW01000001">
    <property type="protein sequence ID" value="PCD04309.1"/>
    <property type="molecule type" value="Genomic_DNA"/>
</dbReference>
<dbReference type="Proteomes" id="UP000218366">
    <property type="component" value="Unassembled WGS sequence"/>
</dbReference>
<feature type="transmembrane region" description="Helical" evidence="1">
    <location>
        <begin position="20"/>
        <end position="47"/>
    </location>
</feature>
<feature type="transmembrane region" description="Helical" evidence="1">
    <location>
        <begin position="67"/>
        <end position="88"/>
    </location>
</feature>
<comment type="caution">
    <text evidence="2">The sequence shown here is derived from an EMBL/GenBank/DDBJ whole genome shotgun (WGS) entry which is preliminary data.</text>
</comment>
<reference evidence="2 3" key="1">
    <citation type="submission" date="2017-09" db="EMBL/GenBank/DDBJ databases">
        <title>Sphingomonas spermidinifaciens 9NM-10, whole genome shotgun sequence.</title>
        <authorList>
            <person name="Feng G."/>
            <person name="Zhu H."/>
        </authorList>
    </citation>
    <scope>NUCLEOTIDE SEQUENCE [LARGE SCALE GENOMIC DNA]</scope>
    <source>
        <strain evidence="2 3">9NM-10</strain>
    </source>
</reference>
<name>A0A2A4B941_9SPHN</name>
<keyword evidence="1" id="KW-0472">Membrane</keyword>
<keyword evidence="1" id="KW-0812">Transmembrane</keyword>
<keyword evidence="1" id="KW-1133">Transmembrane helix</keyword>
<accession>A0A2A4B941</accession>
<dbReference type="RefSeq" id="WP_096342703.1">
    <property type="nucleotide sequence ID" value="NZ_NWMW01000001.1"/>
</dbReference>
<evidence type="ECO:0000256" key="1">
    <source>
        <dbReference type="SAM" id="Phobius"/>
    </source>
</evidence>
<sequence length="90" mass="8974">MNAGLPDLWTANLLAAAVPALLLGSSSVGFAAYLGGAGAAGVAMMLVEEPGDARALLHRRDVRAHAAARAALSVVVGSVPYLIGRLAAPL</sequence>
<dbReference type="AlphaFoldDB" id="A0A2A4B941"/>